<organism evidence="6 7">
    <name type="scientific">Pectobacterium brasiliense</name>
    <dbReference type="NCBI Taxonomy" id="180957"/>
    <lineage>
        <taxon>Bacteria</taxon>
        <taxon>Pseudomonadati</taxon>
        <taxon>Pseudomonadota</taxon>
        <taxon>Gammaproteobacteria</taxon>
        <taxon>Enterobacterales</taxon>
        <taxon>Pectobacteriaceae</taxon>
        <taxon>Pectobacterium</taxon>
    </lineage>
</organism>
<keyword evidence="3" id="KW-0238">DNA-binding</keyword>
<dbReference type="InterPro" id="IPR044946">
    <property type="entry name" value="Restrct_endonuc_typeI_TRD_sf"/>
</dbReference>
<dbReference type="EMBL" id="JQOD01000001">
    <property type="protein sequence ID" value="KGA36217.1"/>
    <property type="molecule type" value="Genomic_DNA"/>
</dbReference>
<evidence type="ECO:0000313" key="7">
    <source>
        <dbReference type="Proteomes" id="UP000029435"/>
    </source>
</evidence>
<name>A0A0M2F7A4_9GAMM</name>
<dbReference type="InterPro" id="IPR000055">
    <property type="entry name" value="Restrct_endonuc_typeI_TRD"/>
</dbReference>
<evidence type="ECO:0000256" key="1">
    <source>
        <dbReference type="ARBA" id="ARBA00010923"/>
    </source>
</evidence>
<dbReference type="GO" id="GO:0003677">
    <property type="term" value="F:DNA binding"/>
    <property type="evidence" value="ECO:0007669"/>
    <property type="project" value="UniProtKB-KW"/>
</dbReference>
<dbReference type="SUPFAM" id="SSF116734">
    <property type="entry name" value="DNA methylase specificity domain"/>
    <property type="match status" value="2"/>
</dbReference>
<dbReference type="OrthoDB" id="398435at2"/>
<dbReference type="PANTHER" id="PTHR30408:SF12">
    <property type="entry name" value="TYPE I RESTRICTION ENZYME MJAVIII SPECIFICITY SUBUNIT"/>
    <property type="match status" value="1"/>
</dbReference>
<dbReference type="AlphaFoldDB" id="A0A0M2F7A4"/>
<evidence type="ECO:0000259" key="5">
    <source>
        <dbReference type="Pfam" id="PF01420"/>
    </source>
</evidence>
<dbReference type="Gene3D" id="3.90.220.20">
    <property type="entry name" value="DNA methylase specificity domains"/>
    <property type="match status" value="2"/>
</dbReference>
<comment type="similarity">
    <text evidence="1">Belongs to the type-I restriction system S methylase family.</text>
</comment>
<protein>
    <recommendedName>
        <fullName evidence="5">Type I restriction modification DNA specificity domain-containing protein</fullName>
    </recommendedName>
</protein>
<dbReference type="CDD" id="cd17256">
    <property type="entry name" value="RMtype1_S_EcoJA65PI-TRD1-CR1_like"/>
    <property type="match status" value="1"/>
</dbReference>
<dbReference type="PANTHER" id="PTHR30408">
    <property type="entry name" value="TYPE-1 RESTRICTION ENZYME ECOKI SPECIFICITY PROTEIN"/>
    <property type="match status" value="1"/>
</dbReference>
<evidence type="ECO:0000256" key="3">
    <source>
        <dbReference type="ARBA" id="ARBA00023125"/>
    </source>
</evidence>
<feature type="coiled-coil region" evidence="4">
    <location>
        <begin position="415"/>
        <end position="442"/>
    </location>
</feature>
<gene>
    <name evidence="6" type="ORF">KU74_07050</name>
</gene>
<keyword evidence="2" id="KW-0680">Restriction system</keyword>
<comment type="caution">
    <text evidence="6">The sequence shown here is derived from an EMBL/GenBank/DDBJ whole genome shotgun (WGS) entry which is preliminary data.</text>
</comment>
<dbReference type="Gene3D" id="1.10.287.1120">
    <property type="entry name" value="Bipartite methylase S protein"/>
    <property type="match status" value="1"/>
</dbReference>
<evidence type="ECO:0000256" key="4">
    <source>
        <dbReference type="SAM" id="Coils"/>
    </source>
</evidence>
<reference evidence="6 7" key="1">
    <citation type="submission" date="2014-08" db="EMBL/GenBank/DDBJ databases">
        <title>Genome sequences of NCPPB Pectobacterium isolates.</title>
        <authorList>
            <person name="Glover R.H."/>
            <person name="Sapp M."/>
            <person name="Elphinstone J."/>
        </authorList>
    </citation>
    <scope>NUCLEOTIDE SEQUENCE [LARGE SCALE GENOMIC DNA]</scope>
    <source>
        <strain evidence="6 7">LMG 21372</strain>
    </source>
</reference>
<accession>A0A0M2F7A4</accession>
<dbReference type="InterPro" id="IPR052021">
    <property type="entry name" value="Type-I_RS_S_subunit"/>
</dbReference>
<sequence>MVDLMTNEQQPGSAETGVPAGFKLTEVGVIPEDWLVISIDDCTTKVGSGKTPTGGASIYVNSGHPFVRSQNIDWGRLDLTDVAHITDDIHNTFSGSEIQQDDVLLNITGASIGRCAKADFRIAGGNVNQHVCIIRTDAKKLKPSLLVELINSNFGQKQIDSYQAGGNREGLNFSQVKSLKFAVASNEAEQAAIAKVLTDVNDYIIILEKSLTKKQAIKTATMQQLLTGKTRLPQFALRENGTVKGYKKSELGEIPEDWEVKNIGQFTDCCAGGTPSTKILSYWGGIHPWMSSGELHLKQVYKVADYITDDGLANSSTKYIPENSVLIGLAGQGKTRGTVAINRIKLCTNQSIAAIFPSEHHSTEFLFYNLDNRYEELRNLSTGDGGRGGLNLTIIRKLHLAFPPKEEQTAIATILSDMDKEIQALQQRMEKTHQLKQGMMQELLTGKTRLI</sequence>
<dbReference type="Proteomes" id="UP000029435">
    <property type="component" value="Unassembled WGS sequence"/>
</dbReference>
<feature type="domain" description="Type I restriction modification DNA specificity" evidence="5">
    <location>
        <begin position="31"/>
        <end position="217"/>
    </location>
</feature>
<dbReference type="Pfam" id="PF01420">
    <property type="entry name" value="Methylase_S"/>
    <property type="match status" value="2"/>
</dbReference>
<evidence type="ECO:0000256" key="2">
    <source>
        <dbReference type="ARBA" id="ARBA00022747"/>
    </source>
</evidence>
<dbReference type="GO" id="GO:0009307">
    <property type="term" value="P:DNA restriction-modification system"/>
    <property type="evidence" value="ECO:0007669"/>
    <property type="project" value="UniProtKB-KW"/>
</dbReference>
<keyword evidence="4" id="KW-0175">Coiled coil</keyword>
<evidence type="ECO:0000313" key="6">
    <source>
        <dbReference type="EMBL" id="KGA36217.1"/>
    </source>
</evidence>
<feature type="domain" description="Type I restriction modification DNA specificity" evidence="5">
    <location>
        <begin position="255"/>
        <end position="427"/>
    </location>
</feature>
<proteinExistence type="inferred from homology"/>
<dbReference type="CDD" id="cd17294">
    <property type="entry name" value="RMtype1_S_MmaC7ORF19P_TRD1-CR1_like"/>
    <property type="match status" value="1"/>
</dbReference>